<evidence type="ECO:0000313" key="2">
    <source>
        <dbReference type="Proteomes" id="UP000358159"/>
    </source>
</evidence>
<organism evidence="1 2">
    <name type="scientific">Segatella copri</name>
    <dbReference type="NCBI Taxonomy" id="165179"/>
    <lineage>
        <taxon>Bacteria</taxon>
        <taxon>Pseudomonadati</taxon>
        <taxon>Bacteroidota</taxon>
        <taxon>Bacteroidia</taxon>
        <taxon>Bacteroidales</taxon>
        <taxon>Prevotellaceae</taxon>
        <taxon>Segatella</taxon>
    </lineage>
</organism>
<dbReference type="AlphaFoldDB" id="A0A6A7VHY9"/>
<name>A0A6A7VHY9_9BACT</name>
<dbReference type="EMBL" id="VZAZ01000007">
    <property type="protein sequence ID" value="MQO54456.1"/>
    <property type="molecule type" value="Genomic_DNA"/>
</dbReference>
<reference evidence="1 2" key="1">
    <citation type="submission" date="2019-09" db="EMBL/GenBank/DDBJ databases">
        <title>Distinct polysaccharide growth profiles of human intestinal Prevotella copri isolates.</title>
        <authorList>
            <person name="Fehlner-Peach H."/>
            <person name="Magnabosco C."/>
            <person name="Raghavan V."/>
            <person name="Scher J.U."/>
            <person name="Tett A."/>
            <person name="Cox L.M."/>
            <person name="Gottsegen C."/>
            <person name="Watters A."/>
            <person name="Wiltshire- Gordon J.D."/>
            <person name="Segata N."/>
            <person name="Bonneau R."/>
            <person name="Littman D.R."/>
        </authorList>
    </citation>
    <scope>NUCLEOTIDE SEQUENCE [LARGE SCALE GENOMIC DNA]</scope>
    <source>
        <strain evidence="1 2">BVe41219</strain>
    </source>
</reference>
<evidence type="ECO:0000313" key="1">
    <source>
        <dbReference type="EMBL" id="MQO54456.1"/>
    </source>
</evidence>
<gene>
    <name evidence="1" type="ORF">F7D42_01755</name>
</gene>
<accession>A0A6A7VHY9</accession>
<dbReference type="RefSeq" id="WP_153094087.1">
    <property type="nucleotide sequence ID" value="NZ_VZAK01000031.1"/>
</dbReference>
<sequence length="110" mass="12825">MTEQEYREALHEINVRAENEKRILERAFATEHSPVLAGDYISDHCDTIRVESWEISKRTHEYNSLPCLVYRGMTCKKDGTPRKNPKRCSIYQCNLLRVNGEPVKNHGYGE</sequence>
<dbReference type="Proteomes" id="UP000358159">
    <property type="component" value="Unassembled WGS sequence"/>
</dbReference>
<proteinExistence type="predicted"/>
<protein>
    <submittedName>
        <fullName evidence="1">Uncharacterized protein</fullName>
    </submittedName>
</protein>
<comment type="caution">
    <text evidence="1">The sequence shown here is derived from an EMBL/GenBank/DDBJ whole genome shotgun (WGS) entry which is preliminary data.</text>
</comment>